<dbReference type="GO" id="GO:0009055">
    <property type="term" value="F:electron transfer activity"/>
    <property type="evidence" value="ECO:0007669"/>
    <property type="project" value="InterPro"/>
</dbReference>
<dbReference type="EMBL" id="JADKCH010000001">
    <property type="protein sequence ID" value="MBK8571215.1"/>
    <property type="molecule type" value="Genomic_DNA"/>
</dbReference>
<evidence type="ECO:0000256" key="6">
    <source>
        <dbReference type="ARBA" id="ARBA00034078"/>
    </source>
</evidence>
<organism evidence="8 9">
    <name type="scientific">Candidatus Geothrix odensensis</name>
    <dbReference type="NCBI Taxonomy" id="2954440"/>
    <lineage>
        <taxon>Bacteria</taxon>
        <taxon>Pseudomonadati</taxon>
        <taxon>Acidobacteriota</taxon>
        <taxon>Holophagae</taxon>
        <taxon>Holophagales</taxon>
        <taxon>Holophagaceae</taxon>
        <taxon>Geothrix</taxon>
    </lineage>
</organism>
<dbReference type="SUPFAM" id="SSF46548">
    <property type="entry name" value="alpha-helical ferredoxin"/>
    <property type="match status" value="1"/>
</dbReference>
<evidence type="ECO:0000256" key="2">
    <source>
        <dbReference type="ARBA" id="ARBA00009433"/>
    </source>
</evidence>
<dbReference type="InterPro" id="IPR006058">
    <property type="entry name" value="2Fe2S_fd_BS"/>
</dbReference>
<dbReference type="SUPFAM" id="SSF54292">
    <property type="entry name" value="2Fe-2S ferredoxin-like"/>
    <property type="match status" value="1"/>
</dbReference>
<dbReference type="InterPro" id="IPR050573">
    <property type="entry name" value="SDH/FRD_Iron-Sulfur"/>
</dbReference>
<keyword evidence="5" id="KW-0411">Iron-sulfur</keyword>
<dbReference type="CDD" id="cd00207">
    <property type="entry name" value="fer2"/>
    <property type="match status" value="1"/>
</dbReference>
<protein>
    <submittedName>
        <fullName evidence="8">Succinate dehydrogenase/fumarate reductase iron-sulfur subunit</fullName>
    </submittedName>
</protein>
<evidence type="ECO:0000256" key="3">
    <source>
        <dbReference type="ARBA" id="ARBA00022723"/>
    </source>
</evidence>
<dbReference type="InterPro" id="IPR017896">
    <property type="entry name" value="4Fe4S_Fe-S-bd"/>
</dbReference>
<dbReference type="GO" id="GO:0051537">
    <property type="term" value="F:2 iron, 2 sulfur cluster binding"/>
    <property type="evidence" value="ECO:0007669"/>
    <property type="project" value="InterPro"/>
</dbReference>
<dbReference type="PROSITE" id="PS00197">
    <property type="entry name" value="2FE2S_FER_1"/>
    <property type="match status" value="1"/>
</dbReference>
<reference evidence="8 9" key="1">
    <citation type="submission" date="2020-10" db="EMBL/GenBank/DDBJ databases">
        <title>Connecting structure to function with the recovery of over 1000 high-quality activated sludge metagenome-assembled genomes encoding full-length rRNA genes using long-read sequencing.</title>
        <authorList>
            <person name="Singleton C.M."/>
            <person name="Petriglieri F."/>
            <person name="Kristensen J.M."/>
            <person name="Kirkegaard R.H."/>
            <person name="Michaelsen T.Y."/>
            <person name="Andersen M.H."/>
            <person name="Karst S.M."/>
            <person name="Dueholm M.S."/>
            <person name="Nielsen P.H."/>
            <person name="Albertsen M."/>
        </authorList>
    </citation>
    <scope>NUCLEOTIDE SEQUENCE [LARGE SCALE GENOMIC DNA]</scope>
    <source>
        <strain evidence="8">OdNE_18-Q3-R46-58_MAXAC.008</strain>
    </source>
</reference>
<name>A0A936F003_9BACT</name>
<feature type="domain" description="4Fe-4S ferredoxin-type" evidence="7">
    <location>
        <begin position="154"/>
        <end position="184"/>
    </location>
</feature>
<dbReference type="Proteomes" id="UP000709959">
    <property type="component" value="Unassembled WGS sequence"/>
</dbReference>
<dbReference type="InterPro" id="IPR001041">
    <property type="entry name" value="2Fe-2S_ferredoxin-type"/>
</dbReference>
<dbReference type="InterPro" id="IPR012675">
    <property type="entry name" value="Beta-grasp_dom_sf"/>
</dbReference>
<gene>
    <name evidence="8" type="ORF">IPN91_00960</name>
</gene>
<comment type="cofactor">
    <cofactor evidence="6">
        <name>[2Fe-2S] cluster</name>
        <dbReference type="ChEBI" id="CHEBI:190135"/>
    </cofactor>
</comment>
<evidence type="ECO:0000256" key="1">
    <source>
        <dbReference type="ARBA" id="ARBA00001927"/>
    </source>
</evidence>
<dbReference type="InterPro" id="IPR017900">
    <property type="entry name" value="4Fe4S_Fe_S_CS"/>
</dbReference>
<evidence type="ECO:0000256" key="5">
    <source>
        <dbReference type="ARBA" id="ARBA00023014"/>
    </source>
</evidence>
<comment type="caution">
    <text evidence="8">The sequence shown here is derived from an EMBL/GenBank/DDBJ whole genome shotgun (WGS) entry which is preliminary data.</text>
</comment>
<evidence type="ECO:0000313" key="9">
    <source>
        <dbReference type="Proteomes" id="UP000709959"/>
    </source>
</evidence>
<evidence type="ECO:0000259" key="7">
    <source>
        <dbReference type="PROSITE" id="PS51379"/>
    </source>
</evidence>
<dbReference type="PANTHER" id="PTHR11921:SF41">
    <property type="entry name" value="SUCCINATE DEHYDROGENASE"/>
    <property type="match status" value="1"/>
</dbReference>
<dbReference type="InterPro" id="IPR009051">
    <property type="entry name" value="Helical_ferredxn"/>
</dbReference>
<evidence type="ECO:0000313" key="8">
    <source>
        <dbReference type="EMBL" id="MBK8571215.1"/>
    </source>
</evidence>
<sequence length="262" mass="28378">MAKHINLTLHVWRQKNAKCDGKFVEYPAENISPDMSFLEMLDVVNEGLIRKGEEPITFDHDCREGICGTCGMVVNGRPHGPKERTTTCQLHMRSFKDGDNITLEPWRAEAFPVLKDLMVDRGAFDRIIAAGGFISAPTGSPQDANALPVPKENADLAMDAAACIGCAACVAACPNASAMLFVSAKISQLALLPQGQPERYIRVRDMVAQMDAEEFGTCTNHGECEIACPKGIKMENIARMNRDYLKASLTYRPATSGGGGAG</sequence>
<proteinExistence type="inferred from homology"/>
<keyword evidence="3" id="KW-0479">Metal-binding</keyword>
<comment type="cofactor">
    <cofactor evidence="1">
        <name>[3Fe-4S] cluster</name>
        <dbReference type="ChEBI" id="CHEBI:21137"/>
    </cofactor>
</comment>
<comment type="similarity">
    <text evidence="2">Belongs to the succinate dehydrogenase/fumarate reductase iron-sulfur protein family.</text>
</comment>
<dbReference type="PANTHER" id="PTHR11921">
    <property type="entry name" value="SUCCINATE DEHYDROGENASE IRON-SULFUR PROTEIN"/>
    <property type="match status" value="1"/>
</dbReference>
<accession>A0A936F003</accession>
<dbReference type="NCBIfam" id="NF005746">
    <property type="entry name" value="PRK07570.1"/>
    <property type="match status" value="1"/>
</dbReference>
<dbReference type="GO" id="GO:0009060">
    <property type="term" value="P:aerobic respiration"/>
    <property type="evidence" value="ECO:0007669"/>
    <property type="project" value="TreeGrafter"/>
</dbReference>
<dbReference type="Pfam" id="PF13085">
    <property type="entry name" value="Fer2_3"/>
    <property type="match status" value="1"/>
</dbReference>
<evidence type="ECO:0000256" key="4">
    <source>
        <dbReference type="ARBA" id="ARBA00023004"/>
    </source>
</evidence>
<dbReference type="InterPro" id="IPR025192">
    <property type="entry name" value="Succ_DH/fum_Rdtase_N"/>
</dbReference>
<dbReference type="Pfam" id="PF13183">
    <property type="entry name" value="Fer4_8"/>
    <property type="match status" value="1"/>
</dbReference>
<dbReference type="InterPro" id="IPR036010">
    <property type="entry name" value="2Fe-2S_ferredoxin-like_sf"/>
</dbReference>
<dbReference type="Gene3D" id="3.10.20.30">
    <property type="match status" value="1"/>
</dbReference>
<dbReference type="Gene3D" id="1.10.1060.10">
    <property type="entry name" value="Alpha-helical ferredoxin"/>
    <property type="match status" value="1"/>
</dbReference>
<keyword evidence="4" id="KW-0408">Iron</keyword>
<dbReference type="PROSITE" id="PS00198">
    <property type="entry name" value="4FE4S_FER_1"/>
    <property type="match status" value="1"/>
</dbReference>
<dbReference type="GO" id="GO:0046872">
    <property type="term" value="F:metal ion binding"/>
    <property type="evidence" value="ECO:0007669"/>
    <property type="project" value="UniProtKB-KW"/>
</dbReference>
<dbReference type="AlphaFoldDB" id="A0A936F003"/>
<dbReference type="PROSITE" id="PS51379">
    <property type="entry name" value="4FE4S_FER_2"/>
    <property type="match status" value="1"/>
</dbReference>
<dbReference type="GO" id="GO:0022904">
    <property type="term" value="P:respiratory electron transport chain"/>
    <property type="evidence" value="ECO:0007669"/>
    <property type="project" value="TreeGrafter"/>
</dbReference>